<comment type="caution">
    <text evidence="1">The sequence shown here is derived from an EMBL/GenBank/DDBJ whole genome shotgun (WGS) entry which is preliminary data.</text>
</comment>
<feature type="non-terminal residue" evidence="1">
    <location>
        <position position="1"/>
    </location>
</feature>
<accession>A0A699T845</accession>
<dbReference type="EMBL" id="BKCJ011218994">
    <property type="protein sequence ID" value="GFD05539.1"/>
    <property type="molecule type" value="Genomic_DNA"/>
</dbReference>
<proteinExistence type="predicted"/>
<organism evidence="1">
    <name type="scientific">Tanacetum cinerariifolium</name>
    <name type="common">Dalmatian daisy</name>
    <name type="synonym">Chrysanthemum cinerariifolium</name>
    <dbReference type="NCBI Taxonomy" id="118510"/>
    <lineage>
        <taxon>Eukaryota</taxon>
        <taxon>Viridiplantae</taxon>
        <taxon>Streptophyta</taxon>
        <taxon>Embryophyta</taxon>
        <taxon>Tracheophyta</taxon>
        <taxon>Spermatophyta</taxon>
        <taxon>Magnoliopsida</taxon>
        <taxon>eudicotyledons</taxon>
        <taxon>Gunneridae</taxon>
        <taxon>Pentapetalae</taxon>
        <taxon>asterids</taxon>
        <taxon>campanulids</taxon>
        <taxon>Asterales</taxon>
        <taxon>Asteraceae</taxon>
        <taxon>Asteroideae</taxon>
        <taxon>Anthemideae</taxon>
        <taxon>Anthemidinae</taxon>
        <taxon>Tanacetum</taxon>
    </lineage>
</organism>
<evidence type="ECO:0000313" key="1">
    <source>
        <dbReference type="EMBL" id="GFD05539.1"/>
    </source>
</evidence>
<gene>
    <name evidence="1" type="ORF">Tci_877508</name>
</gene>
<sequence length="53" mass="6146">VLPPHPSLFVDTQAEGYVPEYADTIKRLQAAAIYIPLDSWLLSYHLEYLDWIL</sequence>
<name>A0A699T845_TANCI</name>
<dbReference type="AlphaFoldDB" id="A0A699T845"/>
<protein>
    <submittedName>
        <fullName evidence="1">Pescadillo homolog</fullName>
    </submittedName>
</protein>
<reference evidence="1" key="1">
    <citation type="journal article" date="2019" name="Sci. Rep.">
        <title>Draft genome of Tanacetum cinerariifolium, the natural source of mosquito coil.</title>
        <authorList>
            <person name="Yamashiro T."/>
            <person name="Shiraishi A."/>
            <person name="Satake H."/>
            <person name="Nakayama K."/>
        </authorList>
    </citation>
    <scope>NUCLEOTIDE SEQUENCE</scope>
</reference>